<evidence type="ECO:0000259" key="1">
    <source>
        <dbReference type="Pfam" id="PF00455"/>
    </source>
</evidence>
<comment type="caution">
    <text evidence="2">The sequence shown here is derived from an EMBL/GenBank/DDBJ whole genome shotgun (WGS) entry which is preliminary data.</text>
</comment>
<dbReference type="Proteomes" id="UP001501734">
    <property type="component" value="Unassembled WGS sequence"/>
</dbReference>
<name>A0ABP7VZ26_9BACI</name>
<dbReference type="InterPro" id="IPR014036">
    <property type="entry name" value="DeoR-like_C"/>
</dbReference>
<feature type="domain" description="DeoR-like transcriptional repressor C-terminal sensor" evidence="1">
    <location>
        <begin position="8"/>
        <end position="153"/>
    </location>
</feature>
<dbReference type="SMART" id="SM01134">
    <property type="entry name" value="DeoRC"/>
    <property type="match status" value="1"/>
</dbReference>
<organism evidence="2 3">
    <name type="scientific">Amphibacillus indicireducens</name>
    <dbReference type="NCBI Taxonomy" id="1076330"/>
    <lineage>
        <taxon>Bacteria</taxon>
        <taxon>Bacillati</taxon>
        <taxon>Bacillota</taxon>
        <taxon>Bacilli</taxon>
        <taxon>Bacillales</taxon>
        <taxon>Bacillaceae</taxon>
        <taxon>Amphibacillus</taxon>
    </lineage>
</organism>
<dbReference type="InterPro" id="IPR050313">
    <property type="entry name" value="Carb_Metab_HTH_regulators"/>
</dbReference>
<reference evidence="3" key="1">
    <citation type="journal article" date="2019" name="Int. J. Syst. Evol. Microbiol.">
        <title>The Global Catalogue of Microorganisms (GCM) 10K type strain sequencing project: providing services to taxonomists for standard genome sequencing and annotation.</title>
        <authorList>
            <consortium name="The Broad Institute Genomics Platform"/>
            <consortium name="The Broad Institute Genome Sequencing Center for Infectious Disease"/>
            <person name="Wu L."/>
            <person name="Ma J."/>
        </authorList>
    </citation>
    <scope>NUCLEOTIDE SEQUENCE [LARGE SCALE GENOMIC DNA]</scope>
    <source>
        <strain evidence="3">JCM 17250</strain>
    </source>
</reference>
<dbReference type="PANTHER" id="PTHR30363:SF56">
    <property type="entry name" value="TRANSCRIPTIONAL REGULATOR, DEOR FAMILY"/>
    <property type="match status" value="1"/>
</dbReference>
<gene>
    <name evidence="2" type="ORF">GCM10022410_22480</name>
</gene>
<evidence type="ECO:0000313" key="2">
    <source>
        <dbReference type="EMBL" id="GAA4077256.1"/>
    </source>
</evidence>
<proteinExistence type="predicted"/>
<evidence type="ECO:0000313" key="3">
    <source>
        <dbReference type="Proteomes" id="UP001501734"/>
    </source>
</evidence>
<dbReference type="RefSeq" id="WP_344913225.1">
    <property type="nucleotide sequence ID" value="NZ_BAABDL010000122.1"/>
</dbReference>
<keyword evidence="3" id="KW-1185">Reference proteome</keyword>
<accession>A0ABP7VZ26</accession>
<dbReference type="InterPro" id="IPR037171">
    <property type="entry name" value="NagB/RpiA_transferase-like"/>
</dbReference>
<dbReference type="PANTHER" id="PTHR30363">
    <property type="entry name" value="HTH-TYPE TRANSCRIPTIONAL REGULATOR SRLR-RELATED"/>
    <property type="match status" value="1"/>
</dbReference>
<dbReference type="SUPFAM" id="SSF100950">
    <property type="entry name" value="NagB/RpiA/CoA transferase-like"/>
    <property type="match status" value="1"/>
</dbReference>
<protein>
    <recommendedName>
        <fullName evidence="1">DeoR-like transcriptional repressor C-terminal sensor domain-containing protein</fullName>
    </recommendedName>
</protein>
<dbReference type="Pfam" id="PF00455">
    <property type="entry name" value="DeoRC"/>
    <property type="match status" value="1"/>
</dbReference>
<dbReference type="Gene3D" id="3.40.50.1360">
    <property type="match status" value="1"/>
</dbReference>
<dbReference type="EMBL" id="BAABDL010000122">
    <property type="protein sequence ID" value="GAA4077256.1"/>
    <property type="molecule type" value="Genomic_DNA"/>
</dbReference>
<sequence>MAQKESINHVTKVKIAKYCNTLVKPNSQVYIDAGTATLELVRVLPNDKNIHIVTNGVDQALLALQRGINVTLLGGPVKQNTHAIAGLTAYQQLERMNFSFAFIGMNGINFENGLTTTNLDEAMIKECAMQQSHKIRILMDDSKIDHVYEFKVNAPAQAIILLNKEAKINSPNTIDKLSNHFDLHLI</sequence>